<evidence type="ECO:0000313" key="2">
    <source>
        <dbReference type="Proteomes" id="UP001207468"/>
    </source>
</evidence>
<protein>
    <submittedName>
        <fullName evidence="1">Uncharacterized protein</fullName>
    </submittedName>
</protein>
<dbReference type="EMBL" id="JAGFNK010000005">
    <property type="protein sequence ID" value="KAI9512786.1"/>
    <property type="molecule type" value="Genomic_DNA"/>
</dbReference>
<proteinExistence type="predicted"/>
<comment type="caution">
    <text evidence="1">The sequence shown here is derived from an EMBL/GenBank/DDBJ whole genome shotgun (WGS) entry which is preliminary data.</text>
</comment>
<accession>A0ACC0UM86</accession>
<sequence length="826" mass="89247">MSPISPADTNLVPRREFIRDQRPSSSFSILALSGTALLRLYNFPADAAFALRKHLDNANLILSSRELIQDNFCELTLDGKPWSSPKSTRAEKLLIEIIDVIHRTGHNLLSTLDYGREQDDRIVMAFSRTSSPPPLSGATSSTPFQSISNDSLGTVPNPAVKIIFAISFISQNHLRVIGPPLHLTPAILRTVRGSWPRGAVSEKKAADNVYEFKLKGYRWFQENTFATDSLRQILSLLSTLDGFGFTLLTSLTLNNRSRSKDLWVFTGVSQTIPPESQSSSPLGSRTDLQAISTSDIARERRRSYLAPANSSTANNRPSHSRAATESSIGLSSHNPSSVLISSGLVRKPAPRAQLPVSVAHSTASNDNAHDRALPPVDSTSSEELRMELQSSVGSAEDMTGVGTQKYGRPGEPDVSPYQQTPSKFYNTSPSVAKSYYPSMSASMMKASQLSALPRGFKTSGRTEVPSPAQETAASSIPLRSRHSPVKGTSQPVTPLLSPGAFRDSALSSNTGQTVDMPSTWPGAGRENGLSGGDVLSREPKESMLPGGWKPPSAETKETKISAGHPEELDTHSHALRSLPNPKPEEQEVKVSVPELVRPRHRLARSGEATLFTEAPRADIHRTKGVDRLAPPPRSTPNKRENDPSKPPPEGWVLVSVGQPSKNSSPPAPKSTSTSQPGLRRKQSFPPTASQKPPLARSPYTTGPQEAPPPSGSPVGSGRHKKAPSNPNPSSMSPAAKAIVIIDAMQAKRKATSGDTSQSSFRKFFNLSRPGSPKPPSKEPRTISPSGGGKAKFVEPDNLKKREGSRERWRVRGMPEVTNGNRRMSVD</sequence>
<dbReference type="Proteomes" id="UP001207468">
    <property type="component" value="Unassembled WGS sequence"/>
</dbReference>
<reference evidence="1" key="1">
    <citation type="submission" date="2021-03" db="EMBL/GenBank/DDBJ databases">
        <title>Evolutionary priming and transition to the ectomycorrhizal habit in an iconic lineage of mushroom-forming fungi: is preadaptation a requirement?</title>
        <authorList>
            <consortium name="DOE Joint Genome Institute"/>
            <person name="Looney B.P."/>
            <person name="Miyauchi S."/>
            <person name="Morin E."/>
            <person name="Drula E."/>
            <person name="Courty P.E."/>
            <person name="Chicoki N."/>
            <person name="Fauchery L."/>
            <person name="Kohler A."/>
            <person name="Kuo A."/>
            <person name="LaButti K."/>
            <person name="Pangilinan J."/>
            <person name="Lipzen A."/>
            <person name="Riley R."/>
            <person name="Andreopoulos W."/>
            <person name="He G."/>
            <person name="Johnson J."/>
            <person name="Barry K.W."/>
            <person name="Grigoriev I.V."/>
            <person name="Nagy L."/>
            <person name="Hibbett D."/>
            <person name="Henrissat B."/>
            <person name="Matheny P.B."/>
            <person name="Labbe J."/>
            <person name="Martin A.F."/>
        </authorList>
    </citation>
    <scope>NUCLEOTIDE SEQUENCE</scope>
    <source>
        <strain evidence="1">BPL698</strain>
    </source>
</reference>
<evidence type="ECO:0000313" key="1">
    <source>
        <dbReference type="EMBL" id="KAI9512786.1"/>
    </source>
</evidence>
<gene>
    <name evidence="1" type="ORF">F5148DRAFT_1279309</name>
</gene>
<name>A0ACC0UM86_9AGAM</name>
<organism evidence="1 2">
    <name type="scientific">Russula earlei</name>
    <dbReference type="NCBI Taxonomy" id="71964"/>
    <lineage>
        <taxon>Eukaryota</taxon>
        <taxon>Fungi</taxon>
        <taxon>Dikarya</taxon>
        <taxon>Basidiomycota</taxon>
        <taxon>Agaricomycotina</taxon>
        <taxon>Agaricomycetes</taxon>
        <taxon>Russulales</taxon>
        <taxon>Russulaceae</taxon>
        <taxon>Russula</taxon>
    </lineage>
</organism>
<keyword evidence="2" id="KW-1185">Reference proteome</keyword>